<sequence>MSTHDTAGTGVGAETDTVPTEQRDCVIVGGGPAGVMLALILARAGVKVTVLEKHRDFLRDFRGDTVHASTIRLMDELGLGAAFAALPQDRLGNVELPLGRGTTVTLADFGRLRPPYDYIAMIPQWDLLDFLVDQARAEPTFEIRMQAEMTRLLTDRGTCTGVEYVDHATGARRRLTAPLTVACDGRGSLARQQAGLVPKEFFVPFDTWWFRLPRHEGERQRSSLMPVFGQGEIMLSLVRNRFFQIAYFREKGADARLRDEGIERFRDRVARMRPDLADRVDAIGSMDDVHLLDVKLNRLRRWYRPGLLLIGDAAHAMSPAGGVGINLAVQDAVAAAARLAAPLRSGTVTARDLAAVQRRRYPPTVIVQAVQRVLQALIFGPAVQGERATPPAGLLFLARHVPGFSGLPARLIALGPRPEHAPAFARRPARPAAPAR</sequence>
<evidence type="ECO:0000256" key="1">
    <source>
        <dbReference type="ARBA" id="ARBA00023002"/>
    </source>
</evidence>
<dbReference type="GO" id="GO:0071949">
    <property type="term" value="F:FAD binding"/>
    <property type="evidence" value="ECO:0007669"/>
    <property type="project" value="InterPro"/>
</dbReference>
<proteinExistence type="predicted"/>
<protein>
    <recommendedName>
        <fullName evidence="2">FAD-binding domain-containing protein</fullName>
    </recommendedName>
</protein>
<dbReference type="InterPro" id="IPR036188">
    <property type="entry name" value="FAD/NAD-bd_sf"/>
</dbReference>
<dbReference type="PRINTS" id="PR00420">
    <property type="entry name" value="RNGMNOXGNASE"/>
</dbReference>
<dbReference type="InterPro" id="IPR002938">
    <property type="entry name" value="FAD-bd"/>
</dbReference>
<dbReference type="NCBIfam" id="NF004833">
    <property type="entry name" value="PRK06185.1-1"/>
    <property type="match status" value="1"/>
</dbReference>
<dbReference type="PANTHER" id="PTHR43476">
    <property type="entry name" value="3-(3-HYDROXY-PHENYL)PROPIONATE/3-HYDROXYCINNAMIC ACID HYDROXYLASE"/>
    <property type="match status" value="1"/>
</dbReference>
<reference evidence="3 4" key="1">
    <citation type="submission" date="2016-12" db="EMBL/GenBank/DDBJ databases">
        <title>Draft genome of Tersicoccus phoenicis 1P05MA.</title>
        <authorList>
            <person name="Nakajima Y."/>
            <person name="Yoshizawa S."/>
            <person name="Nakamura K."/>
            <person name="Ogura Y."/>
            <person name="Hayashi T."/>
            <person name="Kogure K."/>
        </authorList>
    </citation>
    <scope>NUCLEOTIDE SEQUENCE [LARGE SCALE GENOMIC DNA]</scope>
    <source>
        <strain evidence="3 4">1p05MA</strain>
    </source>
</reference>
<feature type="domain" description="FAD-binding" evidence="2">
    <location>
        <begin position="24"/>
        <end position="349"/>
    </location>
</feature>
<dbReference type="GO" id="GO:0016491">
    <property type="term" value="F:oxidoreductase activity"/>
    <property type="evidence" value="ECO:0007669"/>
    <property type="project" value="UniProtKB-KW"/>
</dbReference>
<dbReference type="SUPFAM" id="SSF51905">
    <property type="entry name" value="FAD/NAD(P)-binding domain"/>
    <property type="match status" value="1"/>
</dbReference>
<accession>A0A1R1LP22</accession>
<keyword evidence="1" id="KW-0560">Oxidoreductase</keyword>
<dbReference type="RefSeq" id="WP_076700771.1">
    <property type="nucleotide sequence ID" value="NZ_MRDE01000006.1"/>
</dbReference>
<dbReference type="STRING" id="554083.BKD30_00995"/>
<dbReference type="InterPro" id="IPR050631">
    <property type="entry name" value="PheA/TfdB_FAD_monoxygenase"/>
</dbReference>
<dbReference type="OrthoDB" id="9791689at2"/>
<dbReference type="EMBL" id="MRDE01000006">
    <property type="protein sequence ID" value="OMH29297.1"/>
    <property type="molecule type" value="Genomic_DNA"/>
</dbReference>
<dbReference type="Proteomes" id="UP000187085">
    <property type="component" value="Unassembled WGS sequence"/>
</dbReference>
<evidence type="ECO:0000259" key="2">
    <source>
        <dbReference type="Pfam" id="PF01494"/>
    </source>
</evidence>
<gene>
    <name evidence="3" type="ORF">BKD30_00995</name>
</gene>
<name>A0A1R1LP22_9MICC</name>
<organism evidence="3 4">
    <name type="scientific">Tersicoccus phoenicis</name>
    <dbReference type="NCBI Taxonomy" id="554083"/>
    <lineage>
        <taxon>Bacteria</taxon>
        <taxon>Bacillati</taxon>
        <taxon>Actinomycetota</taxon>
        <taxon>Actinomycetes</taxon>
        <taxon>Micrococcales</taxon>
        <taxon>Micrococcaceae</taxon>
        <taxon>Tersicoccus</taxon>
    </lineage>
</organism>
<dbReference type="Pfam" id="PF01494">
    <property type="entry name" value="FAD_binding_3"/>
    <property type="match status" value="1"/>
</dbReference>
<dbReference type="Gene3D" id="3.50.50.60">
    <property type="entry name" value="FAD/NAD(P)-binding domain"/>
    <property type="match status" value="2"/>
</dbReference>
<keyword evidence="4" id="KW-1185">Reference proteome</keyword>
<comment type="caution">
    <text evidence="3">The sequence shown here is derived from an EMBL/GenBank/DDBJ whole genome shotgun (WGS) entry which is preliminary data.</text>
</comment>
<evidence type="ECO:0000313" key="3">
    <source>
        <dbReference type="EMBL" id="OMH29297.1"/>
    </source>
</evidence>
<evidence type="ECO:0000313" key="4">
    <source>
        <dbReference type="Proteomes" id="UP000187085"/>
    </source>
</evidence>
<dbReference type="PANTHER" id="PTHR43476:SF5">
    <property type="entry name" value="FAD-DEPENDENT MONOOXYGENASE"/>
    <property type="match status" value="1"/>
</dbReference>
<dbReference type="AlphaFoldDB" id="A0A1R1LP22"/>